<protein>
    <submittedName>
        <fullName evidence="1">ArsR family transcriptional regulator</fullName>
    </submittedName>
</protein>
<dbReference type="Proteomes" id="UP000253273">
    <property type="component" value="Chromosome"/>
</dbReference>
<accession>A0A345E3S5</accession>
<dbReference type="Pfam" id="PF12840">
    <property type="entry name" value="HTH_20"/>
    <property type="match status" value="1"/>
</dbReference>
<name>A0A345E3S5_9EURY</name>
<dbReference type="Gene3D" id="1.10.10.10">
    <property type="entry name" value="Winged helix-like DNA-binding domain superfamily/Winged helix DNA-binding domain"/>
    <property type="match status" value="1"/>
</dbReference>
<dbReference type="EMBL" id="CP031150">
    <property type="protein sequence ID" value="AXG06847.1"/>
    <property type="molecule type" value="Genomic_DNA"/>
</dbReference>
<dbReference type="GeneID" id="37283845"/>
<dbReference type="OrthoDB" id="199042at2157"/>
<dbReference type="SUPFAM" id="SSF46785">
    <property type="entry name" value="Winged helix' DNA-binding domain"/>
    <property type="match status" value="1"/>
</dbReference>
<dbReference type="RefSeq" id="WP_114585981.1">
    <property type="nucleotide sequence ID" value="NZ_CP031150.1"/>
</dbReference>
<keyword evidence="2" id="KW-1185">Reference proteome</keyword>
<evidence type="ECO:0000313" key="1">
    <source>
        <dbReference type="EMBL" id="AXG06847.1"/>
    </source>
</evidence>
<dbReference type="InterPro" id="IPR036390">
    <property type="entry name" value="WH_DNA-bd_sf"/>
</dbReference>
<organism evidence="1 2">
    <name type="scientific">Haloplanus rubicundus</name>
    <dbReference type="NCBI Taxonomy" id="1547898"/>
    <lineage>
        <taxon>Archaea</taxon>
        <taxon>Methanobacteriati</taxon>
        <taxon>Methanobacteriota</taxon>
        <taxon>Stenosarchaea group</taxon>
        <taxon>Halobacteria</taxon>
        <taxon>Halobacteriales</taxon>
        <taxon>Haloferacaceae</taxon>
        <taxon>Haloplanus</taxon>
    </lineage>
</organism>
<sequence>MDGIEMLRVLGNEYNPQILSFAHEPRSAQELSDELDVPIATCYRRIEELQDADLLEHHDRVLSDERRRVNVYRRNIEEVVVRFSEGDVSVEVEERRQVQNQIDEVWRTLSSE</sequence>
<gene>
    <name evidence="1" type="ORF">DU500_10630</name>
</gene>
<dbReference type="InterPro" id="IPR036388">
    <property type="entry name" value="WH-like_DNA-bd_sf"/>
</dbReference>
<proteinExistence type="predicted"/>
<evidence type="ECO:0000313" key="2">
    <source>
        <dbReference type="Proteomes" id="UP000253273"/>
    </source>
</evidence>
<reference evidence="1 2" key="1">
    <citation type="submission" date="2018-07" db="EMBL/GenBank/DDBJ databases">
        <title>Genome sequences of Haloplanus sp. CBA1113.</title>
        <authorList>
            <person name="Kim Y.B."/>
            <person name="Roh S.W."/>
        </authorList>
    </citation>
    <scope>NUCLEOTIDE SEQUENCE [LARGE SCALE GENOMIC DNA]</scope>
    <source>
        <strain evidence="1 2">CBA1113</strain>
    </source>
</reference>
<dbReference type="AlphaFoldDB" id="A0A345E3S5"/>
<dbReference type="KEGG" id="haj:DU500_10630"/>